<evidence type="ECO:0000256" key="7">
    <source>
        <dbReference type="RuleBase" id="RU003654"/>
    </source>
</evidence>
<dbReference type="PROSITE" id="PS00119">
    <property type="entry name" value="PA2_ASP"/>
    <property type="match status" value="1"/>
</dbReference>
<feature type="chain" id="PRO_5009031993" evidence="8">
    <location>
        <begin position="20"/>
        <end position="154"/>
    </location>
</feature>
<comment type="cofactor">
    <cofactor evidence="5">
        <name>Ca(2+)</name>
        <dbReference type="ChEBI" id="CHEBI:29108"/>
    </cofactor>
    <text evidence="5">Binds 1 Ca(2+) ion per subunit.</text>
</comment>
<dbReference type="CDD" id="cd00125">
    <property type="entry name" value="PLA2c"/>
    <property type="match status" value="1"/>
</dbReference>
<dbReference type="EMBL" id="GAHB01000029">
    <property type="protein sequence ID" value="JAA74691.1"/>
    <property type="molecule type" value="mRNA"/>
</dbReference>
<dbReference type="FunFam" id="1.20.90.10:FF:000007">
    <property type="entry name" value="Acidic phospholipase A2"/>
    <property type="match status" value="1"/>
</dbReference>
<dbReference type="Pfam" id="PF00068">
    <property type="entry name" value="Phospholip_A2_1"/>
    <property type="match status" value="1"/>
</dbReference>
<dbReference type="PANTHER" id="PTHR11716:SF51">
    <property type="entry name" value="PHOSPHOLIPASE A2"/>
    <property type="match status" value="1"/>
</dbReference>
<dbReference type="GO" id="GO:0006644">
    <property type="term" value="P:phospholipid metabolic process"/>
    <property type="evidence" value="ECO:0007669"/>
    <property type="project" value="InterPro"/>
</dbReference>
<dbReference type="AlphaFoldDB" id="R4FJH9"/>
<evidence type="ECO:0000256" key="8">
    <source>
        <dbReference type="RuleBase" id="RU361236"/>
    </source>
</evidence>
<organism evidence="10">
    <name type="scientific">Cacophis squamulosus</name>
    <dbReference type="NCBI Taxonomy" id="505434"/>
    <lineage>
        <taxon>Eukaryota</taxon>
        <taxon>Metazoa</taxon>
        <taxon>Chordata</taxon>
        <taxon>Craniata</taxon>
        <taxon>Vertebrata</taxon>
        <taxon>Euteleostomi</taxon>
        <taxon>Lepidosauria</taxon>
        <taxon>Squamata</taxon>
        <taxon>Bifurcata</taxon>
        <taxon>Unidentata</taxon>
        <taxon>Episquamata</taxon>
        <taxon>Toxicofera</taxon>
        <taxon>Serpentes</taxon>
        <taxon>Colubroidea</taxon>
        <taxon>Elapidae</taxon>
        <taxon>Hydrophiinae</taxon>
        <taxon>Cacophis</taxon>
    </lineage>
</organism>
<dbReference type="PROSITE" id="PS00118">
    <property type="entry name" value="PA2_HIS"/>
    <property type="match status" value="1"/>
</dbReference>
<evidence type="ECO:0000256" key="2">
    <source>
        <dbReference type="ARBA" id="ARBA00022525"/>
    </source>
</evidence>
<feature type="binding site" evidence="5">
    <location>
        <position position="55"/>
    </location>
    <ligand>
        <name>Ca(2+)</name>
        <dbReference type="ChEBI" id="CHEBI:29108"/>
    </ligand>
</feature>
<dbReference type="GO" id="GO:0050482">
    <property type="term" value="P:arachidonate secretion"/>
    <property type="evidence" value="ECO:0007669"/>
    <property type="project" value="InterPro"/>
</dbReference>
<dbReference type="GO" id="GO:0047498">
    <property type="term" value="F:calcium-dependent phospholipase A2 activity"/>
    <property type="evidence" value="ECO:0007669"/>
    <property type="project" value="TreeGrafter"/>
</dbReference>
<evidence type="ECO:0000259" key="9">
    <source>
        <dbReference type="SMART" id="SM00085"/>
    </source>
</evidence>
<reference evidence="10" key="1">
    <citation type="journal article" date="2013" name="Toxins">
        <title>Venom down under: dynamic evolution of Australian elapid snake toxins.</title>
        <authorList>
            <person name="Jackson T.N."/>
            <person name="Sunagar K."/>
            <person name="Undheim E.A."/>
            <person name="Koludarov I."/>
            <person name="Chan A.H."/>
            <person name="Sanders K."/>
            <person name="Ali S.A."/>
            <person name="Hendrikx I."/>
            <person name="Dunstan N."/>
            <person name="Fry B.G."/>
        </authorList>
    </citation>
    <scope>NUCLEOTIDE SEQUENCE</scope>
    <source>
        <tissue evidence="10">Maxillary venom gland</tissue>
    </source>
</reference>
<proteinExistence type="evidence at transcript level"/>
<dbReference type="InterPro" id="IPR001211">
    <property type="entry name" value="PLA2"/>
</dbReference>
<sequence>MYPAHLLVLLAVCVSLLGAATIPPLPLNLVQFSYLIQCANHGSRPTWRYMNYGCYCGAGGYGTPVDALDMCCKVHDDCYGEAEKKGCDPKLLAYDYYCGRDGPYCRNIKKKCLRVVCDCDVAAAECFARTPYNSRNFAINIKLRCIPIYERLQR</sequence>
<name>R4FJH9_9SAUR</name>
<dbReference type="Gene3D" id="1.20.90.10">
    <property type="entry name" value="Phospholipase A2 domain"/>
    <property type="match status" value="1"/>
</dbReference>
<feature type="signal peptide" evidence="8">
    <location>
        <begin position="1"/>
        <end position="19"/>
    </location>
</feature>
<evidence type="ECO:0000256" key="3">
    <source>
        <dbReference type="ARBA" id="ARBA00023157"/>
    </source>
</evidence>
<evidence type="ECO:0000256" key="1">
    <source>
        <dbReference type="ARBA" id="ARBA00004613"/>
    </source>
</evidence>
<feature type="disulfide bond" evidence="6">
    <location>
        <begin position="56"/>
        <end position="72"/>
    </location>
</feature>
<evidence type="ECO:0000256" key="6">
    <source>
        <dbReference type="PIRSR" id="PIRSR601211-3"/>
    </source>
</evidence>
<protein>
    <submittedName>
        <fullName evidence="10">PLA2-Cac-12</fullName>
    </submittedName>
</protein>
<dbReference type="PANTHER" id="PTHR11716">
    <property type="entry name" value="PHOSPHOLIPASE A2 FAMILY MEMBER"/>
    <property type="match status" value="1"/>
</dbReference>
<feature type="binding site" evidence="5">
    <location>
        <position position="57"/>
    </location>
    <ligand>
        <name>Ca(2+)</name>
        <dbReference type="ChEBI" id="CHEBI:29108"/>
    </ligand>
</feature>
<comment type="similarity">
    <text evidence="7">Belongs to the phospholipase A2 family.</text>
</comment>
<feature type="binding site" evidence="5">
    <location>
        <position position="76"/>
    </location>
    <ligand>
        <name>Ca(2+)</name>
        <dbReference type="ChEBI" id="CHEBI:29108"/>
    </ligand>
</feature>
<keyword evidence="3 6" id="KW-1015">Disulfide bond</keyword>
<feature type="disulfide bond" evidence="6">
    <location>
        <begin position="105"/>
        <end position="117"/>
    </location>
</feature>
<feature type="disulfide bond" evidence="6">
    <location>
        <begin position="87"/>
        <end position="112"/>
    </location>
</feature>
<dbReference type="InterPro" id="IPR033113">
    <property type="entry name" value="PLA2_histidine"/>
</dbReference>
<feature type="disulfide bond" evidence="6">
    <location>
        <begin position="78"/>
        <end position="119"/>
    </location>
</feature>
<dbReference type="InterPro" id="IPR036444">
    <property type="entry name" value="PLipase_A2_dom_sf"/>
</dbReference>
<feature type="domain" description="Phospholipase A2-like central" evidence="9">
    <location>
        <begin position="28"/>
        <end position="146"/>
    </location>
</feature>
<keyword evidence="8" id="KW-0732">Signal</keyword>
<dbReference type="GO" id="GO:0005576">
    <property type="term" value="C:extracellular region"/>
    <property type="evidence" value="ECO:0007669"/>
    <property type="project" value="UniProtKB-SubCell"/>
</dbReference>
<comment type="subcellular location">
    <subcellularLocation>
        <location evidence="1 8">Secreted</location>
    </subcellularLocation>
</comment>
<feature type="active site" evidence="4">
    <location>
        <position position="120"/>
    </location>
</feature>
<dbReference type="SMART" id="SM00085">
    <property type="entry name" value="PA2c"/>
    <property type="match status" value="1"/>
</dbReference>
<feature type="binding site" evidence="5">
    <location>
        <position position="59"/>
    </location>
    <ligand>
        <name>Ca(2+)</name>
        <dbReference type="ChEBI" id="CHEBI:29108"/>
    </ligand>
</feature>
<feature type="active site" evidence="4">
    <location>
        <position position="75"/>
    </location>
</feature>
<accession>R4FJH9</accession>
<dbReference type="GO" id="GO:0005509">
    <property type="term" value="F:calcium ion binding"/>
    <property type="evidence" value="ECO:0007669"/>
    <property type="project" value="InterPro"/>
</dbReference>
<dbReference type="PRINTS" id="PR00389">
    <property type="entry name" value="PHPHLIPASEA2"/>
</dbReference>
<keyword evidence="5" id="KW-0106">Calcium</keyword>
<feature type="disulfide bond" evidence="6">
    <location>
        <begin position="71"/>
        <end position="126"/>
    </location>
</feature>
<keyword evidence="2 8" id="KW-0964">Secreted</keyword>
<evidence type="ECO:0000256" key="4">
    <source>
        <dbReference type="PIRSR" id="PIRSR601211-1"/>
    </source>
</evidence>
<dbReference type="GO" id="GO:0016042">
    <property type="term" value="P:lipid catabolic process"/>
    <property type="evidence" value="ECO:0007669"/>
    <property type="project" value="InterPro"/>
</dbReference>
<dbReference type="GO" id="GO:0005543">
    <property type="term" value="F:phospholipid binding"/>
    <property type="evidence" value="ECO:0007669"/>
    <property type="project" value="TreeGrafter"/>
</dbReference>
<dbReference type="SUPFAM" id="SSF48619">
    <property type="entry name" value="Phospholipase A2, PLA2"/>
    <property type="match status" value="1"/>
</dbReference>
<evidence type="ECO:0000313" key="10">
    <source>
        <dbReference type="EMBL" id="JAA74691.1"/>
    </source>
</evidence>
<dbReference type="InterPro" id="IPR016090">
    <property type="entry name" value="PLA2-like_dom"/>
</dbReference>
<dbReference type="InterPro" id="IPR033112">
    <property type="entry name" value="PLA2_Asp_AS"/>
</dbReference>
<evidence type="ECO:0000256" key="5">
    <source>
        <dbReference type="PIRSR" id="PIRSR601211-2"/>
    </source>
</evidence>
<keyword evidence="5" id="KW-0479">Metal-binding</keyword>